<dbReference type="PATRIC" id="fig|1003195.11.peg.2987"/>
<gene>
    <name evidence="2" type="ordered locus">SCATT_14070</name>
</gene>
<dbReference type="STRING" id="1003195.SCATT_14070"/>
<reference evidence="3" key="1">
    <citation type="submission" date="2011-12" db="EMBL/GenBank/DDBJ databases">
        <title>Complete genome sequence of Streptomyces cattleya strain DSM 46488.</title>
        <authorList>
            <person name="Ou H.-Y."/>
            <person name="Li P."/>
            <person name="Zhao C."/>
            <person name="O'Hagan D."/>
            <person name="Deng Z."/>
        </authorList>
    </citation>
    <scope>NUCLEOTIDE SEQUENCE [LARGE SCALE GENOMIC DNA]</scope>
    <source>
        <strain evidence="3">ATCC 35852 / DSM 46488 / JCM 4925 / NBRC 14057 / NRRL 8057</strain>
    </source>
</reference>
<keyword evidence="1" id="KW-0812">Transmembrane</keyword>
<dbReference type="HOGENOM" id="CLU_089318_0_0_11"/>
<evidence type="ECO:0000256" key="1">
    <source>
        <dbReference type="SAM" id="Phobius"/>
    </source>
</evidence>
<evidence type="ECO:0000313" key="2">
    <source>
        <dbReference type="EMBL" id="AEW93778.1"/>
    </source>
</evidence>
<evidence type="ECO:0000313" key="3">
    <source>
        <dbReference type="Proteomes" id="UP000007842"/>
    </source>
</evidence>
<dbReference type="RefSeq" id="WP_014142162.1">
    <property type="nucleotide sequence ID" value="NC_016111.1"/>
</dbReference>
<feature type="transmembrane region" description="Helical" evidence="1">
    <location>
        <begin position="51"/>
        <end position="71"/>
    </location>
</feature>
<dbReference type="KEGG" id="sct:SCAT_1404"/>
<accession>G8WWC2</accession>
<keyword evidence="3" id="KW-1185">Reference proteome</keyword>
<feature type="transmembrane region" description="Helical" evidence="1">
    <location>
        <begin position="123"/>
        <end position="141"/>
    </location>
</feature>
<dbReference type="eggNOG" id="ENOG50336HD">
    <property type="taxonomic scope" value="Bacteria"/>
</dbReference>
<feature type="transmembrane region" description="Helical" evidence="1">
    <location>
        <begin position="12"/>
        <end position="31"/>
    </location>
</feature>
<keyword evidence="1" id="KW-1133">Transmembrane helix</keyword>
<dbReference type="KEGG" id="scy:SCATT_14070"/>
<sequence>MNIRSLTRGDGGVIGAAVLLLIASFLPYFSIDQCNTSDCSVSGWSPALYPLLPAVTLAGLIAAAFLIAARALPEDRRLLGISLPYWGTVTAVVTAWSAIWSLFGDLAYDPHGQGFNKQVSLGIGAYLGLVAALALAALSVLSRTAPALKAPLLPAAKPAPQQYTGQPYGASPAAGYGYPAAGQPGYAAAPQAGGPGAAGAPEPEFAPFWFAVPVTRPLYSEDGSPVPIDELAPGTWYLAVEQRGSALVAQTQTGRRGVLQDTSGIQRG</sequence>
<accession>F8K365</accession>
<dbReference type="EMBL" id="CP003219">
    <property type="protein sequence ID" value="AEW93778.1"/>
    <property type="molecule type" value="Genomic_DNA"/>
</dbReference>
<organism evidence="2 3">
    <name type="scientific">Streptantibioticus cattleyicolor (strain ATCC 35852 / DSM 46488 / JCM 4925 / NBRC 14057 / NRRL 8057)</name>
    <name type="common">Streptomyces cattleya</name>
    <dbReference type="NCBI Taxonomy" id="1003195"/>
    <lineage>
        <taxon>Bacteria</taxon>
        <taxon>Bacillati</taxon>
        <taxon>Actinomycetota</taxon>
        <taxon>Actinomycetes</taxon>
        <taxon>Kitasatosporales</taxon>
        <taxon>Streptomycetaceae</taxon>
        <taxon>Streptantibioticus</taxon>
    </lineage>
</organism>
<dbReference type="OrthoDB" id="5079801at2"/>
<proteinExistence type="predicted"/>
<protein>
    <submittedName>
        <fullName evidence="2">Integral membrane protein</fullName>
    </submittedName>
</protein>
<dbReference type="AlphaFoldDB" id="F8K365"/>
<name>F8K365_STREN</name>
<dbReference type="Proteomes" id="UP000007842">
    <property type="component" value="Chromosome"/>
</dbReference>
<feature type="transmembrane region" description="Helical" evidence="1">
    <location>
        <begin position="83"/>
        <end position="103"/>
    </location>
</feature>
<keyword evidence="1" id="KW-0472">Membrane</keyword>